<feature type="compositionally biased region" description="Pro residues" evidence="1">
    <location>
        <begin position="21"/>
        <end position="33"/>
    </location>
</feature>
<sequence length="125" mass="14299">MPHLHRQPPFFRDKRVRAPPWMTPLSPPSPVPKPDGFFTTIKALDQYNFDAEEPLGGTTYDSNLQKMGQPQNRGAFDNVHHPHAPVLQGAISPDVMPWLGHATFRTRILHSHMHPRHFTVLPFHC</sequence>
<feature type="compositionally biased region" description="Polar residues" evidence="1">
    <location>
        <begin position="59"/>
        <end position="72"/>
    </location>
</feature>
<feature type="region of interest" description="Disordered" evidence="1">
    <location>
        <begin position="55"/>
        <end position="81"/>
    </location>
</feature>
<name>A0AAN9F1W6_CROPI</name>
<protein>
    <submittedName>
        <fullName evidence="2">Uncharacterized protein</fullName>
    </submittedName>
</protein>
<keyword evidence="3" id="KW-1185">Reference proteome</keyword>
<evidence type="ECO:0000313" key="3">
    <source>
        <dbReference type="Proteomes" id="UP001372338"/>
    </source>
</evidence>
<proteinExistence type="predicted"/>
<dbReference type="EMBL" id="JAYWIO010000004">
    <property type="protein sequence ID" value="KAK7268172.1"/>
    <property type="molecule type" value="Genomic_DNA"/>
</dbReference>
<reference evidence="2 3" key="1">
    <citation type="submission" date="2024-01" db="EMBL/GenBank/DDBJ databases">
        <title>The genomes of 5 underutilized Papilionoideae crops provide insights into root nodulation and disease resistanc.</title>
        <authorList>
            <person name="Yuan L."/>
        </authorList>
    </citation>
    <scope>NUCLEOTIDE SEQUENCE [LARGE SCALE GENOMIC DNA]</scope>
    <source>
        <strain evidence="2">ZHUSHIDOU_FW_LH</strain>
        <tissue evidence="2">Leaf</tissue>
    </source>
</reference>
<dbReference type="AlphaFoldDB" id="A0AAN9F1W6"/>
<evidence type="ECO:0000256" key="1">
    <source>
        <dbReference type="SAM" id="MobiDB-lite"/>
    </source>
</evidence>
<feature type="region of interest" description="Disordered" evidence="1">
    <location>
        <begin position="1"/>
        <end position="34"/>
    </location>
</feature>
<comment type="caution">
    <text evidence="2">The sequence shown here is derived from an EMBL/GenBank/DDBJ whole genome shotgun (WGS) entry which is preliminary data.</text>
</comment>
<accession>A0AAN9F1W6</accession>
<dbReference type="Proteomes" id="UP001372338">
    <property type="component" value="Unassembled WGS sequence"/>
</dbReference>
<gene>
    <name evidence="2" type="ORF">RIF29_20863</name>
</gene>
<evidence type="ECO:0000313" key="2">
    <source>
        <dbReference type="EMBL" id="KAK7268172.1"/>
    </source>
</evidence>
<organism evidence="2 3">
    <name type="scientific">Crotalaria pallida</name>
    <name type="common">Smooth rattlebox</name>
    <name type="synonym">Crotalaria striata</name>
    <dbReference type="NCBI Taxonomy" id="3830"/>
    <lineage>
        <taxon>Eukaryota</taxon>
        <taxon>Viridiplantae</taxon>
        <taxon>Streptophyta</taxon>
        <taxon>Embryophyta</taxon>
        <taxon>Tracheophyta</taxon>
        <taxon>Spermatophyta</taxon>
        <taxon>Magnoliopsida</taxon>
        <taxon>eudicotyledons</taxon>
        <taxon>Gunneridae</taxon>
        <taxon>Pentapetalae</taxon>
        <taxon>rosids</taxon>
        <taxon>fabids</taxon>
        <taxon>Fabales</taxon>
        <taxon>Fabaceae</taxon>
        <taxon>Papilionoideae</taxon>
        <taxon>50 kb inversion clade</taxon>
        <taxon>genistoids sensu lato</taxon>
        <taxon>core genistoids</taxon>
        <taxon>Crotalarieae</taxon>
        <taxon>Crotalaria</taxon>
    </lineage>
</organism>